<dbReference type="PANTHER" id="PTHR14969:SF13">
    <property type="entry name" value="AT30094P"/>
    <property type="match status" value="1"/>
</dbReference>
<feature type="transmembrane region" description="Helical" evidence="1">
    <location>
        <begin position="102"/>
        <end position="128"/>
    </location>
</feature>
<evidence type="ECO:0000313" key="4">
    <source>
        <dbReference type="Proteomes" id="UP000322244"/>
    </source>
</evidence>
<dbReference type="RefSeq" id="WP_149432799.1">
    <property type="nucleotide sequence ID" value="NZ_VLNY01000017.1"/>
</dbReference>
<dbReference type="PANTHER" id="PTHR14969">
    <property type="entry name" value="SPHINGOSINE-1-PHOSPHATE PHOSPHOHYDROLASE"/>
    <property type="match status" value="1"/>
</dbReference>
<dbReference type="SUPFAM" id="SSF48317">
    <property type="entry name" value="Acid phosphatase/Vanadium-dependent haloperoxidase"/>
    <property type="match status" value="1"/>
</dbReference>
<keyword evidence="1" id="KW-0812">Transmembrane</keyword>
<evidence type="ECO:0000256" key="1">
    <source>
        <dbReference type="SAM" id="Phobius"/>
    </source>
</evidence>
<dbReference type="Proteomes" id="UP000322244">
    <property type="component" value="Unassembled WGS sequence"/>
</dbReference>
<dbReference type="InterPro" id="IPR036938">
    <property type="entry name" value="PAP2/HPO_sf"/>
</dbReference>
<evidence type="ECO:0000259" key="2">
    <source>
        <dbReference type="SMART" id="SM00014"/>
    </source>
</evidence>
<gene>
    <name evidence="3" type="ORF">FOY51_23975</name>
</gene>
<keyword evidence="4" id="KW-1185">Reference proteome</keyword>
<name>A0A5A7S7L5_9NOCA</name>
<keyword evidence="1" id="KW-1133">Transmembrane helix</keyword>
<dbReference type="Gene3D" id="1.20.144.10">
    <property type="entry name" value="Phosphatidic acid phosphatase type 2/haloperoxidase"/>
    <property type="match status" value="2"/>
</dbReference>
<dbReference type="AlphaFoldDB" id="A0A5A7S7L5"/>
<dbReference type="SMART" id="SM00014">
    <property type="entry name" value="acidPPc"/>
    <property type="match status" value="1"/>
</dbReference>
<sequence>MSDILAAADTLLAEIRTERGTEEVALWTLAVSATAFVAAWVVALRSTLPVEARIGWNAVRVASLLAAFTLFAVQAHGAGWLSGADAPTLNWFVDHSNSTLTVFAKIVTTALSPVGTVVLSAVAALYLWRRRGLRPAVLLLSTIVLATAASTLIKLVVARDRPLAAVQLVSETDFSYPSGHVTGTVALLGTFAILATAKKSCARIFLVVTAAVITCAVALCRLYLGVHWLADVIGGSLLGCAMVVAAATVSFVLETRAMQASLWNSDLRQLAGER</sequence>
<organism evidence="3 4">
    <name type="scientific">Antrihabitans cavernicola</name>
    <dbReference type="NCBI Taxonomy" id="2495913"/>
    <lineage>
        <taxon>Bacteria</taxon>
        <taxon>Bacillati</taxon>
        <taxon>Actinomycetota</taxon>
        <taxon>Actinomycetes</taxon>
        <taxon>Mycobacteriales</taxon>
        <taxon>Nocardiaceae</taxon>
        <taxon>Antrihabitans</taxon>
    </lineage>
</organism>
<reference evidence="3 4" key="1">
    <citation type="submission" date="2019-07" db="EMBL/GenBank/DDBJ databases">
        <title>Rhodococcus cavernicolus sp. nov., isolated from a cave.</title>
        <authorList>
            <person name="Lee S.D."/>
        </authorList>
    </citation>
    <scope>NUCLEOTIDE SEQUENCE [LARGE SCALE GENOMIC DNA]</scope>
    <source>
        <strain evidence="3 4">C1-24</strain>
    </source>
</reference>
<feature type="transmembrane region" description="Helical" evidence="1">
    <location>
        <begin position="177"/>
        <end position="197"/>
    </location>
</feature>
<protein>
    <submittedName>
        <fullName evidence="3">Phosphatase PAP2 family protein</fullName>
    </submittedName>
</protein>
<feature type="transmembrane region" description="Helical" evidence="1">
    <location>
        <begin position="64"/>
        <end position="82"/>
    </location>
</feature>
<dbReference type="EMBL" id="VLNY01000017">
    <property type="protein sequence ID" value="KAA0018538.1"/>
    <property type="molecule type" value="Genomic_DNA"/>
</dbReference>
<feature type="transmembrane region" description="Helical" evidence="1">
    <location>
        <begin position="204"/>
        <end position="226"/>
    </location>
</feature>
<proteinExistence type="predicted"/>
<dbReference type="Pfam" id="PF01569">
    <property type="entry name" value="PAP2"/>
    <property type="match status" value="1"/>
</dbReference>
<dbReference type="OrthoDB" id="5289372at2"/>
<feature type="transmembrane region" description="Helical" evidence="1">
    <location>
        <begin position="24"/>
        <end position="43"/>
    </location>
</feature>
<dbReference type="InterPro" id="IPR000326">
    <property type="entry name" value="PAP2/HPO"/>
</dbReference>
<evidence type="ECO:0000313" key="3">
    <source>
        <dbReference type="EMBL" id="KAA0018538.1"/>
    </source>
</evidence>
<feature type="transmembrane region" description="Helical" evidence="1">
    <location>
        <begin position="135"/>
        <end position="157"/>
    </location>
</feature>
<feature type="domain" description="Phosphatidic acid phosphatase type 2/haloperoxidase" evidence="2">
    <location>
        <begin position="133"/>
        <end position="247"/>
    </location>
</feature>
<feature type="transmembrane region" description="Helical" evidence="1">
    <location>
        <begin position="232"/>
        <end position="253"/>
    </location>
</feature>
<keyword evidence="1" id="KW-0472">Membrane</keyword>
<accession>A0A5A7S7L5</accession>
<comment type="caution">
    <text evidence="3">The sequence shown here is derived from an EMBL/GenBank/DDBJ whole genome shotgun (WGS) entry which is preliminary data.</text>
</comment>
<dbReference type="CDD" id="cd03392">
    <property type="entry name" value="PAP2_like_2"/>
    <property type="match status" value="1"/>
</dbReference>